<protein>
    <submittedName>
        <fullName evidence="2">DUF5333 domain-containing protein</fullName>
    </submittedName>
</protein>
<dbReference type="InterPro" id="IPR020349">
    <property type="entry name" value="Uncharacterised_14.7kDa"/>
</dbReference>
<comment type="caution">
    <text evidence="2">The sequence shown here is derived from an EMBL/GenBank/DDBJ whole genome shotgun (WGS) entry which is preliminary data.</text>
</comment>
<dbReference type="Proteomes" id="UP000675940">
    <property type="component" value="Unassembled WGS sequence"/>
</dbReference>
<evidence type="ECO:0000256" key="1">
    <source>
        <dbReference type="SAM" id="SignalP"/>
    </source>
</evidence>
<dbReference type="EMBL" id="JAGISH010000002">
    <property type="protein sequence ID" value="MBP0481953.1"/>
    <property type="molecule type" value="Genomic_DNA"/>
</dbReference>
<keyword evidence="3" id="KW-1185">Reference proteome</keyword>
<accession>A0A940RZG2</accession>
<sequence length="130" mass="14412">MRLIPPLLLCALMATPVLAKPPLREVKEIDDQLMLILVANEIQEKCDEIGGRMIKGFAHLERLKSKAAGMGYSRDEIDDYVTSKAEKKRMRNKAEAWLASQGVKAADKAQLCAFGHQQIAEGSYVGSLLR</sequence>
<feature type="signal peptide" evidence="1">
    <location>
        <begin position="1"/>
        <end position="19"/>
    </location>
</feature>
<proteinExistence type="predicted"/>
<dbReference type="RefSeq" id="WP_209359799.1">
    <property type="nucleotide sequence ID" value="NZ_JAGISH010000002.1"/>
</dbReference>
<name>A0A940RZG2_9RHOB</name>
<gene>
    <name evidence="2" type="ORF">J5474_05525</name>
</gene>
<keyword evidence="1" id="KW-0732">Signal</keyword>
<dbReference type="Pfam" id="PF17267">
    <property type="entry name" value="DUF5333"/>
    <property type="match status" value="1"/>
</dbReference>
<evidence type="ECO:0000313" key="2">
    <source>
        <dbReference type="EMBL" id="MBP0481953.1"/>
    </source>
</evidence>
<reference evidence="2" key="1">
    <citation type="submission" date="2021-03" db="EMBL/GenBank/DDBJ databases">
        <title>Sagittula salina sp. nov. strain M10.9X isolated from the marine waste.</title>
        <authorList>
            <person name="Satari L."/>
            <person name="Molina-Menor E."/>
            <person name="Vidal-Verdu A."/>
            <person name="Pascual J."/>
            <person name="Pereto J."/>
            <person name="Porcar M."/>
        </authorList>
    </citation>
    <scope>NUCLEOTIDE SEQUENCE</scope>
    <source>
        <strain evidence="2">M10.9X</strain>
    </source>
</reference>
<feature type="chain" id="PRO_5036737017" evidence="1">
    <location>
        <begin position="20"/>
        <end position="130"/>
    </location>
</feature>
<organism evidence="2 3">
    <name type="scientific">Sagittula salina</name>
    <dbReference type="NCBI Taxonomy" id="2820268"/>
    <lineage>
        <taxon>Bacteria</taxon>
        <taxon>Pseudomonadati</taxon>
        <taxon>Pseudomonadota</taxon>
        <taxon>Alphaproteobacteria</taxon>
        <taxon>Rhodobacterales</taxon>
        <taxon>Roseobacteraceae</taxon>
        <taxon>Sagittula</taxon>
    </lineage>
</organism>
<evidence type="ECO:0000313" key="3">
    <source>
        <dbReference type="Proteomes" id="UP000675940"/>
    </source>
</evidence>
<dbReference type="AlphaFoldDB" id="A0A940RZG2"/>